<dbReference type="HOGENOM" id="CLU_069543_5_0_11"/>
<dbReference type="GO" id="GO:0045892">
    <property type="term" value="P:negative regulation of DNA-templated transcription"/>
    <property type="evidence" value="ECO:0007669"/>
    <property type="project" value="InterPro"/>
</dbReference>
<dbReference type="InterPro" id="IPR036271">
    <property type="entry name" value="Tet_transcr_reg_TetR-rel_C_sf"/>
</dbReference>
<dbReference type="AlphaFoldDB" id="S4MMA4"/>
<dbReference type="GO" id="GO:0003700">
    <property type="term" value="F:DNA-binding transcription factor activity"/>
    <property type="evidence" value="ECO:0007669"/>
    <property type="project" value="TreeGrafter"/>
</dbReference>
<accession>S4MMA4</accession>
<gene>
    <name evidence="7" type="ORF">STAFG_6232</name>
</gene>
<dbReference type="EMBL" id="AOPY01001545">
    <property type="protein sequence ID" value="EPJ36715.1"/>
    <property type="molecule type" value="Genomic_DNA"/>
</dbReference>
<evidence type="ECO:0000256" key="5">
    <source>
        <dbReference type="PROSITE-ProRule" id="PRU00335"/>
    </source>
</evidence>
<feature type="domain" description="HTH tetR-type" evidence="6">
    <location>
        <begin position="29"/>
        <end position="89"/>
    </location>
</feature>
<dbReference type="Gene3D" id="1.10.357.10">
    <property type="entry name" value="Tetracycline Repressor, domain 2"/>
    <property type="match status" value="1"/>
</dbReference>
<keyword evidence="8" id="KW-1185">Reference proteome</keyword>
<dbReference type="GO" id="GO:0000976">
    <property type="term" value="F:transcription cis-regulatory region binding"/>
    <property type="evidence" value="ECO:0007669"/>
    <property type="project" value="TreeGrafter"/>
</dbReference>
<dbReference type="InterPro" id="IPR009057">
    <property type="entry name" value="Homeodomain-like_sf"/>
</dbReference>
<evidence type="ECO:0000259" key="6">
    <source>
        <dbReference type="PROSITE" id="PS50977"/>
    </source>
</evidence>
<evidence type="ECO:0000256" key="2">
    <source>
        <dbReference type="ARBA" id="ARBA00023015"/>
    </source>
</evidence>
<dbReference type="GO" id="GO:0046677">
    <property type="term" value="P:response to antibiotic"/>
    <property type="evidence" value="ECO:0007669"/>
    <property type="project" value="InterPro"/>
</dbReference>
<keyword evidence="2" id="KW-0805">Transcription regulation</keyword>
<dbReference type="SUPFAM" id="SSF48498">
    <property type="entry name" value="Tetracyclin repressor-like, C-terminal domain"/>
    <property type="match status" value="1"/>
</dbReference>
<dbReference type="PATRIC" id="fig|1283301.3.peg.6188"/>
<comment type="caution">
    <text evidence="7">The sequence shown here is derived from an EMBL/GenBank/DDBJ whole genome shotgun (WGS) entry which is preliminary data.</text>
</comment>
<dbReference type="InterPro" id="IPR001647">
    <property type="entry name" value="HTH_TetR"/>
</dbReference>
<proteinExistence type="predicted"/>
<dbReference type="Proteomes" id="UP000015001">
    <property type="component" value="Unassembled WGS sequence"/>
</dbReference>
<dbReference type="PANTHER" id="PTHR30055:SF151">
    <property type="entry name" value="TRANSCRIPTIONAL REGULATORY PROTEIN"/>
    <property type="match status" value="1"/>
</dbReference>
<dbReference type="InterPro" id="IPR003012">
    <property type="entry name" value="Tet_transcr_reg_TetR"/>
</dbReference>
<evidence type="ECO:0000256" key="3">
    <source>
        <dbReference type="ARBA" id="ARBA00023125"/>
    </source>
</evidence>
<feature type="DNA-binding region" description="H-T-H motif" evidence="5">
    <location>
        <begin position="52"/>
        <end position="71"/>
    </location>
</feature>
<dbReference type="SUPFAM" id="SSF46689">
    <property type="entry name" value="Homeodomain-like"/>
    <property type="match status" value="1"/>
</dbReference>
<keyword evidence="4" id="KW-0804">Transcription</keyword>
<dbReference type="PANTHER" id="PTHR30055">
    <property type="entry name" value="HTH-TYPE TRANSCRIPTIONAL REGULATOR RUTR"/>
    <property type="match status" value="1"/>
</dbReference>
<keyword evidence="1" id="KW-0678">Repressor</keyword>
<dbReference type="InterPro" id="IPR004111">
    <property type="entry name" value="Repressor_TetR_C"/>
</dbReference>
<reference evidence="7 8" key="1">
    <citation type="submission" date="2013-02" db="EMBL/GenBank/DDBJ databases">
        <title>Draft Genome Sequence of Streptomyces afghaniensis, Which Produces Compounds of the Julimycin B-Complex.</title>
        <authorList>
            <person name="Gruening B.A."/>
            <person name="Praeg A."/>
            <person name="Erxleben A."/>
            <person name="Guenther S."/>
            <person name="Fiedler H.-P."/>
            <person name="Goodfellow M."/>
            <person name="Mueller M."/>
        </authorList>
    </citation>
    <scope>NUCLEOTIDE SEQUENCE [LARGE SCALE GENOMIC DNA]</scope>
    <source>
        <strain evidence="7 8">772</strain>
    </source>
</reference>
<sequence length="235" mass="25896">MMRQKSNSAEVPLPPWEVRRKTEVPQRAPLTAERIVDAALAVVDTEGSGAVTMRRIAGDLGVVASSLYAHVRNREELLLLVLERVMKEVGVPEVTGQWDADLKAHYTKMQRVLSAHGDIALYNFAAFPPTAIGVAITERLLSVLLNVGVPPKIAAWALHRLTLYTTADVYEGWRLANKDLADWIDPVRDYFASLPADRFPSIVGNVDVMLDTDSDGRFELGLDMLISGLATFVTD</sequence>
<protein>
    <recommendedName>
        <fullName evidence="6">HTH tetR-type domain-containing protein</fullName>
    </recommendedName>
</protein>
<evidence type="ECO:0000313" key="8">
    <source>
        <dbReference type="Proteomes" id="UP000015001"/>
    </source>
</evidence>
<organism evidence="7 8">
    <name type="scientific">Streptomyces afghaniensis 772</name>
    <dbReference type="NCBI Taxonomy" id="1283301"/>
    <lineage>
        <taxon>Bacteria</taxon>
        <taxon>Bacillati</taxon>
        <taxon>Actinomycetota</taxon>
        <taxon>Actinomycetes</taxon>
        <taxon>Kitasatosporales</taxon>
        <taxon>Streptomycetaceae</taxon>
        <taxon>Streptomyces</taxon>
    </lineage>
</organism>
<dbReference type="Pfam" id="PF00440">
    <property type="entry name" value="TetR_N"/>
    <property type="match status" value="1"/>
</dbReference>
<dbReference type="Pfam" id="PF02909">
    <property type="entry name" value="TetR_C_1"/>
    <property type="match status" value="1"/>
</dbReference>
<evidence type="ECO:0000313" key="7">
    <source>
        <dbReference type="EMBL" id="EPJ36715.1"/>
    </source>
</evidence>
<name>S4MMA4_9ACTN</name>
<dbReference type="PROSITE" id="PS50977">
    <property type="entry name" value="HTH_TETR_2"/>
    <property type="match status" value="1"/>
</dbReference>
<dbReference type="InterPro" id="IPR050109">
    <property type="entry name" value="HTH-type_TetR-like_transc_reg"/>
</dbReference>
<evidence type="ECO:0000256" key="1">
    <source>
        <dbReference type="ARBA" id="ARBA00022491"/>
    </source>
</evidence>
<keyword evidence="3 5" id="KW-0238">DNA-binding</keyword>
<evidence type="ECO:0000256" key="4">
    <source>
        <dbReference type="ARBA" id="ARBA00023163"/>
    </source>
</evidence>
<dbReference type="PRINTS" id="PR00400">
    <property type="entry name" value="TETREPRESSOR"/>
</dbReference>